<keyword evidence="5" id="KW-1185">Reference proteome</keyword>
<keyword evidence="2" id="KW-0472">Membrane</keyword>
<gene>
    <name evidence="3" type="ORF">FOH10_06930</name>
    <name evidence="4" type="ORF">NCTC1934_04829</name>
</gene>
<feature type="transmembrane region" description="Helical" evidence="2">
    <location>
        <begin position="68"/>
        <end position="88"/>
    </location>
</feature>
<feature type="region of interest" description="Disordered" evidence="1">
    <location>
        <begin position="1"/>
        <end position="27"/>
    </location>
</feature>
<proteinExistence type="predicted"/>
<evidence type="ECO:0000256" key="1">
    <source>
        <dbReference type="SAM" id="MobiDB-lite"/>
    </source>
</evidence>
<organism evidence="4 5">
    <name type="scientific">Nocardia otitidiscaviarum</name>
    <dbReference type="NCBI Taxonomy" id="1823"/>
    <lineage>
        <taxon>Bacteria</taxon>
        <taxon>Bacillati</taxon>
        <taxon>Actinomycetota</taxon>
        <taxon>Actinomycetes</taxon>
        <taxon>Mycobacteriales</taxon>
        <taxon>Nocardiaceae</taxon>
        <taxon>Nocardia</taxon>
    </lineage>
</organism>
<reference evidence="3 6" key="2">
    <citation type="submission" date="2019-07" db="EMBL/GenBank/DDBJ databases">
        <title>Complete Genome Sequence and Methylome Analysis of Nocardia otitidis-caviarum NEB252.</title>
        <authorList>
            <person name="Fomenkov A."/>
            <person name="Anton B.P."/>
            <person name="Vincze T."/>
            <person name="Roberts R.J."/>
        </authorList>
    </citation>
    <scope>NUCLEOTIDE SEQUENCE [LARGE SCALE GENOMIC DNA]</scope>
    <source>
        <strain evidence="3 6">NEB252</strain>
    </source>
</reference>
<dbReference type="EMBL" id="UGRY01000003">
    <property type="protein sequence ID" value="SUD47515.1"/>
    <property type="molecule type" value="Genomic_DNA"/>
</dbReference>
<dbReference type="KEGG" id="nod:FOH10_06930"/>
<evidence type="ECO:0000313" key="4">
    <source>
        <dbReference type="EMBL" id="SUD47515.1"/>
    </source>
</evidence>
<dbReference type="AlphaFoldDB" id="A0A379JGD7"/>
<accession>A0A379JGD7</accession>
<protein>
    <submittedName>
        <fullName evidence="4">Uncharacterized protein</fullName>
    </submittedName>
</protein>
<dbReference type="Proteomes" id="UP000255467">
    <property type="component" value="Unassembled WGS sequence"/>
</dbReference>
<reference evidence="4 5" key="1">
    <citation type="submission" date="2018-06" db="EMBL/GenBank/DDBJ databases">
        <authorList>
            <consortium name="Pathogen Informatics"/>
            <person name="Doyle S."/>
        </authorList>
    </citation>
    <scope>NUCLEOTIDE SEQUENCE [LARGE SCALE GENOMIC DNA]</scope>
    <source>
        <strain evidence="4 5">NCTC1934</strain>
    </source>
</reference>
<evidence type="ECO:0000313" key="3">
    <source>
        <dbReference type="EMBL" id="QDP78514.1"/>
    </source>
</evidence>
<sequence length="106" mass="11619">MSVRDRLAEWPTADGGEAFGTPYQTPDGTTIVPVSRTGYFRKALRPVGMYVIREGAVRFEPAFDHTRIALLAELVGLVAAGLVTGAILRRPPWPDLRITQRVTRAG</sequence>
<keyword evidence="2" id="KW-1133">Transmembrane helix</keyword>
<keyword evidence="2" id="KW-0812">Transmembrane</keyword>
<evidence type="ECO:0000313" key="5">
    <source>
        <dbReference type="Proteomes" id="UP000255467"/>
    </source>
</evidence>
<name>A0A379JGD7_9NOCA</name>
<dbReference type="OrthoDB" id="3830295at2"/>
<dbReference type="Proteomes" id="UP000317039">
    <property type="component" value="Chromosome"/>
</dbReference>
<dbReference type="GeneID" id="80332126"/>
<dbReference type="RefSeq" id="WP_039811797.1">
    <property type="nucleotide sequence ID" value="NZ_CP041695.1"/>
</dbReference>
<evidence type="ECO:0000313" key="6">
    <source>
        <dbReference type="Proteomes" id="UP000317039"/>
    </source>
</evidence>
<evidence type="ECO:0000256" key="2">
    <source>
        <dbReference type="SAM" id="Phobius"/>
    </source>
</evidence>
<dbReference type="EMBL" id="CP041695">
    <property type="protein sequence ID" value="QDP78514.1"/>
    <property type="molecule type" value="Genomic_DNA"/>
</dbReference>